<name>A0A1E3AKF8_9FIRM</name>
<proteinExistence type="predicted"/>
<evidence type="ECO:0000313" key="1">
    <source>
        <dbReference type="EMBL" id="ODM09099.1"/>
    </source>
</evidence>
<dbReference type="RefSeq" id="WP_069151273.1">
    <property type="nucleotide sequence ID" value="NZ_MCGH01000001.1"/>
</dbReference>
<accession>A0A1E3AKF8</accession>
<protein>
    <recommendedName>
        <fullName evidence="3">Trimethylamine corrinoid protein 2</fullName>
    </recommendedName>
</protein>
<evidence type="ECO:0000313" key="2">
    <source>
        <dbReference type="Proteomes" id="UP000094067"/>
    </source>
</evidence>
<dbReference type="AlphaFoldDB" id="A0A1E3AKF8"/>
<dbReference type="Proteomes" id="UP000094067">
    <property type="component" value="Unassembled WGS sequence"/>
</dbReference>
<comment type="caution">
    <text evidence="1">The sequence shown here is derived from an EMBL/GenBank/DDBJ whole genome shotgun (WGS) entry which is preliminary data.</text>
</comment>
<dbReference type="Gene3D" id="3.20.20.210">
    <property type="match status" value="1"/>
</dbReference>
<sequence length="384" mass="45148">MKYKENWEETKQKWEKYWKRENTGRPLMSIIAEKPEAMDAEKAAHLKSVDVEDKYMNPERIVERFRYFCETHDFLAESFPNLSVDFGPGSMAGYLGSEIVFDMKTVWFREFVEDWLDYPDLAFDPENKWFQKHMEVFRRVCELSGGDFYVGIPDIMENLDVLVSMRGAQDTIFDMMDEPEELLRRVNQVQDLYFTYYDAFYDLAKQMENGKESSCYTVFQIWGEGKIAKLQCDFSAMISPDQFREFVQEALRGQAKQLNHSLYHLDGPDAIRHLDAIMEIEEIDALQWTSGDYGPDGTFEEWYPIYDKAVAAGKALWVKVYSGETEEWLERLDKLVARYGSSALFLYFGPMSRENADKILAHAEKYWSDVEGSFTRECRKRDSR</sequence>
<evidence type="ECO:0008006" key="3">
    <source>
        <dbReference type="Google" id="ProtNLM"/>
    </source>
</evidence>
<dbReference type="InterPro" id="IPR038071">
    <property type="entry name" value="UROD/MetE-like_sf"/>
</dbReference>
<gene>
    <name evidence="1" type="ORF">BEI61_00728</name>
</gene>
<dbReference type="PATRIC" id="fig|1432052.4.peg.825"/>
<reference evidence="1 2" key="1">
    <citation type="submission" date="2016-07" db="EMBL/GenBank/DDBJ databases">
        <title>Characterization of isolates of Eisenbergiella tayi derived from blood cultures, using whole genome sequencing.</title>
        <authorList>
            <person name="Burdz T."/>
            <person name="Wiebe D."/>
            <person name="Huynh C."/>
            <person name="Bernard K."/>
        </authorList>
    </citation>
    <scope>NUCLEOTIDE SEQUENCE [LARGE SCALE GENOMIC DNA]</scope>
    <source>
        <strain evidence="1 2">NML 110608</strain>
    </source>
</reference>
<dbReference type="EMBL" id="MCGH01000001">
    <property type="protein sequence ID" value="ODM09099.1"/>
    <property type="molecule type" value="Genomic_DNA"/>
</dbReference>
<organism evidence="1 2">
    <name type="scientific">Eisenbergiella tayi</name>
    <dbReference type="NCBI Taxonomy" id="1432052"/>
    <lineage>
        <taxon>Bacteria</taxon>
        <taxon>Bacillati</taxon>
        <taxon>Bacillota</taxon>
        <taxon>Clostridia</taxon>
        <taxon>Lachnospirales</taxon>
        <taxon>Lachnospiraceae</taxon>
        <taxon>Eisenbergiella</taxon>
    </lineage>
</organism>